<evidence type="ECO:0000256" key="2">
    <source>
        <dbReference type="ARBA" id="ARBA00022475"/>
    </source>
</evidence>
<comment type="caution">
    <text evidence="11">The sequence shown here is derived from an EMBL/GenBank/DDBJ whole genome shotgun (WGS) entry which is preliminary data.</text>
</comment>
<accession>A0ABR4HA58</accession>
<keyword evidence="4 9" id="KW-0732">Signal</keyword>
<name>A0ABR4HA58_9EURO</name>
<dbReference type="PANTHER" id="PTHR34992">
    <property type="entry name" value="HYPHAL ANASTAMOSIS-7 PROTEIN"/>
    <property type="match status" value="1"/>
</dbReference>
<dbReference type="InterPro" id="IPR046530">
    <property type="entry name" value="BIM1-like_dom"/>
</dbReference>
<reference evidence="11 12" key="1">
    <citation type="submission" date="2024-07" db="EMBL/GenBank/DDBJ databases">
        <title>Section-level genome sequencing and comparative genomics of Aspergillus sections Usti and Cavernicolus.</title>
        <authorList>
            <consortium name="Lawrence Berkeley National Laboratory"/>
            <person name="Nybo J.L."/>
            <person name="Vesth T.C."/>
            <person name="Theobald S."/>
            <person name="Frisvad J.C."/>
            <person name="Larsen T.O."/>
            <person name="Kjaerboelling I."/>
            <person name="Rothschild-Mancinelli K."/>
            <person name="Lyhne E.K."/>
            <person name="Kogle M.E."/>
            <person name="Barry K."/>
            <person name="Clum A."/>
            <person name="Na H."/>
            <person name="Ledsgaard L."/>
            <person name="Lin J."/>
            <person name="Lipzen A."/>
            <person name="Kuo A."/>
            <person name="Riley R."/>
            <person name="Mondo S."/>
            <person name="Labutti K."/>
            <person name="Haridas S."/>
            <person name="Pangalinan J."/>
            <person name="Salamov A.A."/>
            <person name="Simmons B.A."/>
            <person name="Magnuson J.K."/>
            <person name="Chen J."/>
            <person name="Drula E."/>
            <person name="Henrissat B."/>
            <person name="Wiebenga A."/>
            <person name="Lubbers R.J."/>
            <person name="Gomes A.C."/>
            <person name="Makela M.R."/>
            <person name="Stajich J."/>
            <person name="Grigoriev I.V."/>
            <person name="Mortensen U.H."/>
            <person name="De Vries R.P."/>
            <person name="Baker S.E."/>
            <person name="Andersen M.R."/>
        </authorList>
    </citation>
    <scope>NUCLEOTIDE SEQUENCE [LARGE SCALE GENOMIC DNA]</scope>
    <source>
        <strain evidence="11 12">CBS 588.65</strain>
    </source>
</reference>
<keyword evidence="2" id="KW-1003">Cell membrane</keyword>
<evidence type="ECO:0000313" key="12">
    <source>
        <dbReference type="Proteomes" id="UP001610334"/>
    </source>
</evidence>
<keyword evidence="5 8" id="KW-0472">Membrane</keyword>
<feature type="signal peptide" evidence="9">
    <location>
        <begin position="1"/>
        <end position="24"/>
    </location>
</feature>
<protein>
    <recommendedName>
        <fullName evidence="10">Copper acquisition factor BIM1-like domain-containing protein</fullName>
    </recommendedName>
</protein>
<feature type="chain" id="PRO_5047049951" description="Copper acquisition factor BIM1-like domain-containing protein" evidence="9">
    <location>
        <begin position="25"/>
        <end position="245"/>
    </location>
</feature>
<evidence type="ECO:0000256" key="1">
    <source>
        <dbReference type="ARBA" id="ARBA00004609"/>
    </source>
</evidence>
<proteinExistence type="predicted"/>
<evidence type="ECO:0000256" key="5">
    <source>
        <dbReference type="ARBA" id="ARBA00023136"/>
    </source>
</evidence>
<keyword evidence="8" id="KW-1133">Transmembrane helix</keyword>
<dbReference type="Pfam" id="PF20238">
    <property type="entry name" value="BIM1-like_dom"/>
    <property type="match status" value="1"/>
</dbReference>
<keyword evidence="12" id="KW-1185">Reference proteome</keyword>
<feature type="domain" description="Copper acquisition factor BIM1-like" evidence="10">
    <location>
        <begin position="24"/>
        <end position="201"/>
    </location>
</feature>
<dbReference type="PANTHER" id="PTHR34992:SF10">
    <property type="entry name" value="COPPER ACQUISITION FACTOR BIM1-LIKE DOMAIN-CONTAINING PROTEIN"/>
    <property type="match status" value="1"/>
</dbReference>
<feature type="transmembrane region" description="Helical" evidence="8">
    <location>
        <begin position="221"/>
        <end position="243"/>
    </location>
</feature>
<evidence type="ECO:0000256" key="3">
    <source>
        <dbReference type="ARBA" id="ARBA00022622"/>
    </source>
</evidence>
<comment type="subcellular location">
    <subcellularLocation>
        <location evidence="1">Cell membrane</location>
        <topology evidence="1">Lipid-anchor</topology>
        <topology evidence="1">GPI-anchor</topology>
    </subcellularLocation>
</comment>
<dbReference type="CDD" id="cd21176">
    <property type="entry name" value="LPMO_auxiliary-like"/>
    <property type="match status" value="1"/>
</dbReference>
<dbReference type="InterPro" id="IPR046936">
    <property type="entry name" value="BIM1-like"/>
</dbReference>
<evidence type="ECO:0000256" key="6">
    <source>
        <dbReference type="ARBA" id="ARBA00023180"/>
    </source>
</evidence>
<keyword evidence="8" id="KW-0812">Transmembrane</keyword>
<evidence type="ECO:0000256" key="9">
    <source>
        <dbReference type="SAM" id="SignalP"/>
    </source>
</evidence>
<evidence type="ECO:0000256" key="7">
    <source>
        <dbReference type="ARBA" id="ARBA00023288"/>
    </source>
</evidence>
<evidence type="ECO:0000256" key="8">
    <source>
        <dbReference type="SAM" id="Phobius"/>
    </source>
</evidence>
<dbReference type="EMBL" id="JBFXLT010000048">
    <property type="protein sequence ID" value="KAL2812358.1"/>
    <property type="molecule type" value="Genomic_DNA"/>
</dbReference>
<sequence>MKVSTTSSSQWIAGALLCLGLVSAHTVIVYPGYRGNNLHTTGSVDAVEGLGVAYDSDNETLVYPYGMQWIYPCGGMPTSQNRTKWPVRGGAISVQPGWFPGHARAMVYINLGLGTQPPNMSHPMVTPFEIVGPDNDPYPGTICLPQVPLPANIDVKVGDNATIQVIELAQHGAGLYNCVDITFAEPEDVAEVNDTNCFNSSHITFETVFTTSSLDSAGFEIIQLPAFITIILPAVLAIAYGLMMA</sequence>
<evidence type="ECO:0000256" key="4">
    <source>
        <dbReference type="ARBA" id="ARBA00022729"/>
    </source>
</evidence>
<keyword evidence="6" id="KW-0325">Glycoprotein</keyword>
<organism evidence="11 12">
    <name type="scientific">Aspergillus granulosus</name>
    <dbReference type="NCBI Taxonomy" id="176169"/>
    <lineage>
        <taxon>Eukaryota</taxon>
        <taxon>Fungi</taxon>
        <taxon>Dikarya</taxon>
        <taxon>Ascomycota</taxon>
        <taxon>Pezizomycotina</taxon>
        <taxon>Eurotiomycetes</taxon>
        <taxon>Eurotiomycetidae</taxon>
        <taxon>Eurotiales</taxon>
        <taxon>Aspergillaceae</taxon>
        <taxon>Aspergillus</taxon>
        <taxon>Aspergillus subgen. Nidulantes</taxon>
    </lineage>
</organism>
<evidence type="ECO:0000313" key="11">
    <source>
        <dbReference type="EMBL" id="KAL2812358.1"/>
    </source>
</evidence>
<gene>
    <name evidence="11" type="ORF">BJX63DRAFT_245764</name>
</gene>
<dbReference type="Proteomes" id="UP001610334">
    <property type="component" value="Unassembled WGS sequence"/>
</dbReference>
<evidence type="ECO:0000259" key="10">
    <source>
        <dbReference type="Pfam" id="PF20238"/>
    </source>
</evidence>
<keyword evidence="3" id="KW-0336">GPI-anchor</keyword>
<keyword evidence="7" id="KW-0449">Lipoprotein</keyword>